<feature type="domain" description="Aminoglycoside phosphotransferase" evidence="1">
    <location>
        <begin position="132"/>
        <end position="282"/>
    </location>
</feature>
<protein>
    <recommendedName>
        <fullName evidence="1">Aminoglycoside phosphotransferase domain-containing protein</fullName>
    </recommendedName>
</protein>
<name>A0A8G2EYK3_9PROT</name>
<dbReference type="Gene3D" id="3.40.50.300">
    <property type="entry name" value="P-loop containing nucleotide triphosphate hydrolases"/>
    <property type="match status" value="1"/>
</dbReference>
<dbReference type="Proteomes" id="UP000198615">
    <property type="component" value="Unassembled WGS sequence"/>
</dbReference>
<dbReference type="EMBL" id="FNBW01000005">
    <property type="protein sequence ID" value="SDF66991.1"/>
    <property type="molecule type" value="Genomic_DNA"/>
</dbReference>
<dbReference type="PANTHER" id="PTHR43883">
    <property type="entry name" value="SLR0207 PROTEIN"/>
    <property type="match status" value="1"/>
</dbReference>
<keyword evidence="3" id="KW-1185">Reference proteome</keyword>
<dbReference type="Pfam" id="PF13671">
    <property type="entry name" value="AAA_33"/>
    <property type="match status" value="1"/>
</dbReference>
<comment type="caution">
    <text evidence="2">The sequence shown here is derived from an EMBL/GenBank/DDBJ whole genome shotgun (WGS) entry which is preliminary data.</text>
</comment>
<evidence type="ECO:0000259" key="1">
    <source>
        <dbReference type="Pfam" id="PF01636"/>
    </source>
</evidence>
<dbReference type="InterPro" id="IPR052732">
    <property type="entry name" value="Cell-binding_unc_protein"/>
</dbReference>
<evidence type="ECO:0000313" key="2">
    <source>
        <dbReference type="EMBL" id="SDF66991.1"/>
    </source>
</evidence>
<dbReference type="Pfam" id="PF01636">
    <property type="entry name" value="APH"/>
    <property type="match status" value="1"/>
</dbReference>
<dbReference type="RefSeq" id="WP_093150005.1">
    <property type="nucleotide sequence ID" value="NZ_FNBW01000005.1"/>
</dbReference>
<proteinExistence type="predicted"/>
<gene>
    <name evidence="2" type="ORF">SAMN05660686_01999</name>
</gene>
<dbReference type="InterPro" id="IPR011009">
    <property type="entry name" value="Kinase-like_dom_sf"/>
</dbReference>
<evidence type="ECO:0000313" key="3">
    <source>
        <dbReference type="Proteomes" id="UP000198615"/>
    </source>
</evidence>
<accession>A0A8G2EYK3</accession>
<dbReference type="SUPFAM" id="SSF52540">
    <property type="entry name" value="P-loop containing nucleoside triphosphate hydrolases"/>
    <property type="match status" value="1"/>
</dbReference>
<dbReference type="InterPro" id="IPR002575">
    <property type="entry name" value="Aminoglycoside_PTrfase"/>
</dbReference>
<reference evidence="2 3" key="1">
    <citation type="submission" date="2016-10" db="EMBL/GenBank/DDBJ databases">
        <authorList>
            <person name="Varghese N."/>
            <person name="Submissions S."/>
        </authorList>
    </citation>
    <scope>NUCLEOTIDE SEQUENCE [LARGE SCALE GENOMIC DNA]</scope>
    <source>
        <strain evidence="2 3">DSM 18839</strain>
    </source>
</reference>
<dbReference type="OrthoDB" id="9810277at2"/>
<organism evidence="2 3">
    <name type="scientific">Thalassobaculum litoreum DSM 18839</name>
    <dbReference type="NCBI Taxonomy" id="1123362"/>
    <lineage>
        <taxon>Bacteria</taxon>
        <taxon>Pseudomonadati</taxon>
        <taxon>Pseudomonadota</taxon>
        <taxon>Alphaproteobacteria</taxon>
        <taxon>Rhodospirillales</taxon>
        <taxon>Thalassobaculaceae</taxon>
        <taxon>Thalassobaculum</taxon>
    </lineage>
</organism>
<dbReference type="AlphaFoldDB" id="A0A8G2EYK3"/>
<sequence>MATASHVVEDQSAVFDFLADPVTHAGADDVHRIDTHGAAVFLAGDDAYKVKRAVKFPFMDFSTLDKRKTTCEAEIAVNRPNAPDIYLGAVPITRDGNGLAIDGDGEPVEWCVHMRRFDVDMTLDRIAERDGLSDDLLRRTAAAIAASHQRAALREGTAFAKALAEIVRSNGSSLAEAPEVFDDFRAENLIRRSQSALKSVTSALDARERQGRVRRCHGDLHLRNIVLLGDEPTLFDAIEFDEDLATTDVLYDLAFLLMDLGQRGLTREANLILNRYLAEDRDPNQIAGLAAMPLFVSVRAVIRAKVIAASVENAPQDKKSGLIAEAQRYFDFAEAVLVPYPPRLVAVGGLSGTGKSTLAAHLAGDLTPFPGALHLRSDVIRKRLMGVGEHEKLGDDGYTEAVTRQVYDTLLQETASALRAGQSVVVDAVNQRLEEREALADLASEMDVDFTGLWLEAPTETLVARADNRDRDASDADGAVVVSQAERDLGYLDWYRIDAGSGPEQTLQAARAAVGIS</sequence>
<dbReference type="InterPro" id="IPR027417">
    <property type="entry name" value="P-loop_NTPase"/>
</dbReference>
<dbReference type="PANTHER" id="PTHR43883:SF1">
    <property type="entry name" value="GLUCONOKINASE"/>
    <property type="match status" value="1"/>
</dbReference>
<dbReference type="SUPFAM" id="SSF56112">
    <property type="entry name" value="Protein kinase-like (PK-like)"/>
    <property type="match status" value="1"/>
</dbReference>
<dbReference type="Gene3D" id="3.90.1200.10">
    <property type="match status" value="1"/>
</dbReference>